<evidence type="ECO:0000256" key="1">
    <source>
        <dbReference type="ARBA" id="ARBA00001974"/>
    </source>
</evidence>
<dbReference type="EMBL" id="JACHLY010000001">
    <property type="protein sequence ID" value="MBB6000707.1"/>
    <property type="molecule type" value="Genomic_DNA"/>
</dbReference>
<comment type="cofactor">
    <cofactor evidence="1">
        <name>FAD</name>
        <dbReference type="ChEBI" id="CHEBI:57692"/>
    </cofactor>
</comment>
<evidence type="ECO:0000256" key="5">
    <source>
        <dbReference type="ARBA" id="ARBA00023033"/>
    </source>
</evidence>
<organism evidence="7 8">
    <name type="scientific">Streptomonospora salina</name>
    <dbReference type="NCBI Taxonomy" id="104205"/>
    <lineage>
        <taxon>Bacteria</taxon>
        <taxon>Bacillati</taxon>
        <taxon>Actinomycetota</taxon>
        <taxon>Actinomycetes</taxon>
        <taxon>Streptosporangiales</taxon>
        <taxon>Nocardiopsidaceae</taxon>
        <taxon>Streptomonospora</taxon>
    </lineage>
</organism>
<keyword evidence="8" id="KW-1185">Reference proteome</keyword>
<reference evidence="7 8" key="1">
    <citation type="submission" date="2020-08" db="EMBL/GenBank/DDBJ databases">
        <title>Sequencing the genomes of 1000 actinobacteria strains.</title>
        <authorList>
            <person name="Klenk H.-P."/>
        </authorList>
    </citation>
    <scope>NUCLEOTIDE SEQUENCE [LARGE SCALE GENOMIC DNA]</scope>
    <source>
        <strain evidence="7 8">DSM 44593</strain>
    </source>
</reference>
<dbReference type="PANTHER" id="PTHR13789:SF318">
    <property type="entry name" value="GERANYLGERANYL DIPHOSPHATE REDUCTASE"/>
    <property type="match status" value="1"/>
</dbReference>
<dbReference type="SUPFAM" id="SSF51905">
    <property type="entry name" value="FAD/NAD(P)-binding domain"/>
    <property type="match status" value="1"/>
</dbReference>
<dbReference type="GO" id="GO:0004497">
    <property type="term" value="F:monooxygenase activity"/>
    <property type="evidence" value="ECO:0007669"/>
    <property type="project" value="UniProtKB-KW"/>
</dbReference>
<protein>
    <submittedName>
        <fullName evidence="7">2-polyprenyl-6-methoxyphenol hydroxylase-like FAD-dependent oxidoreductase</fullName>
    </submittedName>
</protein>
<comment type="caution">
    <text evidence="7">The sequence shown here is derived from an EMBL/GenBank/DDBJ whole genome shotgun (WGS) entry which is preliminary data.</text>
</comment>
<keyword evidence="4" id="KW-0560">Oxidoreductase</keyword>
<evidence type="ECO:0000256" key="2">
    <source>
        <dbReference type="ARBA" id="ARBA00022630"/>
    </source>
</evidence>
<proteinExistence type="predicted"/>
<gene>
    <name evidence="7" type="ORF">HNR25_004458</name>
</gene>
<keyword evidence="5" id="KW-0503">Monooxygenase</keyword>
<dbReference type="RefSeq" id="WP_184638315.1">
    <property type="nucleotide sequence ID" value="NZ_BAABKT010000038.1"/>
</dbReference>
<dbReference type="Pfam" id="PF01494">
    <property type="entry name" value="FAD_binding_3"/>
    <property type="match status" value="1"/>
</dbReference>
<dbReference type="InterPro" id="IPR050493">
    <property type="entry name" value="FAD-dep_Monooxygenase_BioMet"/>
</dbReference>
<feature type="domain" description="FAD-binding" evidence="6">
    <location>
        <begin position="118"/>
        <end position="196"/>
    </location>
</feature>
<dbReference type="InterPro" id="IPR002938">
    <property type="entry name" value="FAD-bd"/>
</dbReference>
<dbReference type="AlphaFoldDB" id="A0A841E9M4"/>
<evidence type="ECO:0000256" key="3">
    <source>
        <dbReference type="ARBA" id="ARBA00022827"/>
    </source>
</evidence>
<name>A0A841E9M4_9ACTN</name>
<dbReference type="Proteomes" id="UP000578077">
    <property type="component" value="Unassembled WGS sequence"/>
</dbReference>
<evidence type="ECO:0000259" key="6">
    <source>
        <dbReference type="Pfam" id="PF01494"/>
    </source>
</evidence>
<sequence>MPPTPRSDAHPHLWRWNTLLPLAERAGDLVPAGHSVHVLERAAEFAEVGAGLQMAPNATRVLREWGLLDEVAAAGVAPGRLRMKDALDGAELTRLELDAAFAGTSAEVRDGLGSLWRDRRWPMYDRVSVASWIRGRLVLTGDAAHPMLQYLAQGACQAIEDAHALAAQVGTAGADAADWDGALDRYEAERTGRTAGVQAAARTWGEIRHVDGVARARRNELFRDRDPRDYRRIDWLYG</sequence>
<keyword evidence="2" id="KW-0285">Flavoprotein</keyword>
<dbReference type="GO" id="GO:0071949">
    <property type="term" value="F:FAD binding"/>
    <property type="evidence" value="ECO:0007669"/>
    <property type="project" value="InterPro"/>
</dbReference>
<evidence type="ECO:0000313" key="7">
    <source>
        <dbReference type="EMBL" id="MBB6000707.1"/>
    </source>
</evidence>
<dbReference type="PANTHER" id="PTHR13789">
    <property type="entry name" value="MONOOXYGENASE"/>
    <property type="match status" value="1"/>
</dbReference>
<evidence type="ECO:0000313" key="8">
    <source>
        <dbReference type="Proteomes" id="UP000578077"/>
    </source>
</evidence>
<dbReference type="Gene3D" id="3.50.50.60">
    <property type="entry name" value="FAD/NAD(P)-binding domain"/>
    <property type="match status" value="2"/>
</dbReference>
<keyword evidence="3" id="KW-0274">FAD</keyword>
<accession>A0A841E9M4</accession>
<evidence type="ECO:0000256" key="4">
    <source>
        <dbReference type="ARBA" id="ARBA00023002"/>
    </source>
</evidence>
<dbReference type="InterPro" id="IPR036188">
    <property type="entry name" value="FAD/NAD-bd_sf"/>
</dbReference>